<comment type="caution">
    <text evidence="3">The sequence shown here is derived from an EMBL/GenBank/DDBJ whole genome shotgun (WGS) entry which is preliminary data.</text>
</comment>
<dbReference type="EMBL" id="JBBUTI010000009">
    <property type="protein sequence ID" value="MEK8047508.1"/>
    <property type="molecule type" value="Genomic_DNA"/>
</dbReference>
<dbReference type="RefSeq" id="WP_341399815.1">
    <property type="nucleotide sequence ID" value="NZ_JBBUTI010000009.1"/>
</dbReference>
<evidence type="ECO:0000256" key="2">
    <source>
        <dbReference type="SAM" id="Phobius"/>
    </source>
</evidence>
<gene>
    <name evidence="3" type="ORF">AACH00_14185</name>
</gene>
<reference evidence="3 4" key="1">
    <citation type="submission" date="2024-04" db="EMBL/GenBank/DDBJ databases">
        <title>Novel species of the genus Ideonella isolated from streams.</title>
        <authorList>
            <person name="Lu H."/>
        </authorList>
    </citation>
    <scope>NUCLEOTIDE SEQUENCE [LARGE SCALE GENOMIC DNA]</scope>
    <source>
        <strain evidence="3 4">LYT19W</strain>
    </source>
</reference>
<proteinExistence type="predicted"/>
<feature type="region of interest" description="Disordered" evidence="1">
    <location>
        <begin position="1"/>
        <end position="22"/>
    </location>
</feature>
<keyword evidence="2" id="KW-0472">Membrane</keyword>
<protein>
    <recommendedName>
        <fullName evidence="5">DUF1345 domain-containing protein</fullName>
    </recommendedName>
</protein>
<accession>A0ABU9C6X3</accession>
<feature type="transmembrane region" description="Helical" evidence="2">
    <location>
        <begin position="31"/>
        <end position="52"/>
    </location>
</feature>
<dbReference type="Proteomes" id="UP001379945">
    <property type="component" value="Unassembled WGS sequence"/>
</dbReference>
<evidence type="ECO:0000313" key="3">
    <source>
        <dbReference type="EMBL" id="MEK8047508.1"/>
    </source>
</evidence>
<organism evidence="3 4">
    <name type="scientific">Ideonella margarita</name>
    <dbReference type="NCBI Taxonomy" id="2984191"/>
    <lineage>
        <taxon>Bacteria</taxon>
        <taxon>Pseudomonadati</taxon>
        <taxon>Pseudomonadota</taxon>
        <taxon>Betaproteobacteria</taxon>
        <taxon>Burkholderiales</taxon>
        <taxon>Sphaerotilaceae</taxon>
        <taxon>Ideonella</taxon>
    </lineage>
</organism>
<evidence type="ECO:0000313" key="4">
    <source>
        <dbReference type="Proteomes" id="UP001379945"/>
    </source>
</evidence>
<keyword evidence="4" id="KW-1185">Reference proteome</keyword>
<evidence type="ECO:0008006" key="5">
    <source>
        <dbReference type="Google" id="ProtNLM"/>
    </source>
</evidence>
<evidence type="ECO:0000256" key="1">
    <source>
        <dbReference type="SAM" id="MobiDB-lite"/>
    </source>
</evidence>
<keyword evidence="2" id="KW-0812">Transmembrane</keyword>
<keyword evidence="2" id="KW-1133">Transmembrane helix</keyword>
<sequence>MTQDNNLYAPPRSEVADVSHLSTPPGTAPKLWNPNAAASWSLLFTPVFGAWLQMRNWQALGEPEKAATSKRWMVGTAAFLALAVLLSVLGRNELVADVLGRISGLALLITWYYAHGKSQNAYVVSRFGKTYPRQKWGRPLLLGLLAYMGFLVLSAAVGFAAGMLFGAA</sequence>
<feature type="transmembrane region" description="Helical" evidence="2">
    <location>
        <begin position="95"/>
        <end position="114"/>
    </location>
</feature>
<name>A0ABU9C6X3_9BURK</name>
<feature type="transmembrane region" description="Helical" evidence="2">
    <location>
        <begin position="72"/>
        <end position="89"/>
    </location>
</feature>
<feature type="transmembrane region" description="Helical" evidence="2">
    <location>
        <begin position="140"/>
        <end position="165"/>
    </location>
</feature>